<organism evidence="3 4">
    <name type="scientific">Escherichia coli</name>
    <dbReference type="NCBI Taxonomy" id="562"/>
    <lineage>
        <taxon>Bacteria</taxon>
        <taxon>Pseudomonadati</taxon>
        <taxon>Pseudomonadota</taxon>
        <taxon>Gammaproteobacteria</taxon>
        <taxon>Enterobacterales</taxon>
        <taxon>Enterobacteriaceae</taxon>
        <taxon>Escherichia</taxon>
    </lineage>
</organism>
<feature type="domain" description="Endonuclease GajA/Old nuclease/RecF-like AAA" evidence="1">
    <location>
        <begin position="1"/>
        <end position="127"/>
    </location>
</feature>
<keyword evidence="3" id="KW-0255">Endonuclease</keyword>
<dbReference type="Gene3D" id="3.40.50.300">
    <property type="entry name" value="P-loop containing nucleotide triphosphate hydrolases"/>
    <property type="match status" value="1"/>
</dbReference>
<dbReference type="AlphaFoldDB" id="A0AB38EPA6"/>
<dbReference type="InterPro" id="IPR027417">
    <property type="entry name" value="P-loop_NTPase"/>
</dbReference>
<dbReference type="InterPro" id="IPR003959">
    <property type="entry name" value="ATPase_AAA_core"/>
</dbReference>
<evidence type="ECO:0000313" key="3">
    <source>
        <dbReference type="EMBL" id="SPX27865.1"/>
    </source>
</evidence>
<dbReference type="InterPro" id="IPR051396">
    <property type="entry name" value="Bact_Antivir_Def_Nuclease"/>
</dbReference>
<dbReference type="PANTHER" id="PTHR43581:SF4">
    <property type="entry name" value="ATP_GTP PHOSPHATASE"/>
    <property type="match status" value="1"/>
</dbReference>
<dbReference type="InterPro" id="IPR041685">
    <property type="entry name" value="AAA_GajA/Old/RecF-like"/>
</dbReference>
<dbReference type="EMBL" id="UASG01000002">
    <property type="protein sequence ID" value="SPX27865.1"/>
    <property type="molecule type" value="Genomic_DNA"/>
</dbReference>
<dbReference type="Pfam" id="PF13175">
    <property type="entry name" value="AAA_15"/>
    <property type="match status" value="1"/>
</dbReference>
<proteinExistence type="predicted"/>
<feature type="domain" description="ATPase AAA-type core" evidence="2">
    <location>
        <begin position="219"/>
        <end position="332"/>
    </location>
</feature>
<dbReference type="Proteomes" id="UP000250385">
    <property type="component" value="Unassembled WGS sequence"/>
</dbReference>
<evidence type="ECO:0000259" key="1">
    <source>
        <dbReference type="Pfam" id="PF13175"/>
    </source>
</evidence>
<dbReference type="PANTHER" id="PTHR43581">
    <property type="entry name" value="ATP/GTP PHOSPHATASE"/>
    <property type="match status" value="1"/>
</dbReference>
<dbReference type="RefSeq" id="WP_024224209.1">
    <property type="nucleotide sequence ID" value="NZ_AP027162.1"/>
</dbReference>
<sequence length="565" mass="63239">MELVNFSVTNFRSITKAHKVSISDTTILIGRNNEGKSNLLRALDVAMSSLQRHALEYRYGKLGVRSISRRDEKTFYWERDFPINLQSRKSGTQTIIRLEFLLNDDEVTEFKNEIKSNVNGTLPIVIKIGKDSIPSIEVSKKGKGSKTLNSKSGQIANFIANKIIFNYIPAVRTDQEAIDVVGRMLSQRLRVLEDDETYLTALKTIKDLQQPILDSLSERIKEPLEQFLPGINSVSIEIPDDTRRNSLRRDFEIIVDDGTPTSLAFKGDGVKSLAALGLLKDRVRTDGASIIAIEEPESHLHPAAIHQLLKVIKSLGEENQVILSTHNPLFVDRQDIKSNIIIDKGAATPAKSIKQIRDLLGIKASDNLTNANFVLVVEGEDDVIALTALFKILSNKLRQMIESHMLIVEPIGGAGNLTYKLSLLKNSLCVYHTFLDNDDAGRNAYAAAEQENLLNIKSNTFVNCNGSRNSEFEDCLDPASYKEKIKEEYGVNLDCKEFRGNDKWSDRVRKAFLAQGKQWNNNVEAKVKYTVANCIKKNPENALSQHKRNSIDALVESLEQMIGGK</sequence>
<protein>
    <submittedName>
        <fullName evidence="3">ATP-dependent endonuclease of the OLD family-like protein</fullName>
    </submittedName>
</protein>
<evidence type="ECO:0000259" key="2">
    <source>
        <dbReference type="Pfam" id="PF13304"/>
    </source>
</evidence>
<accession>A0AB38EPA6</accession>
<keyword evidence="3" id="KW-0378">Hydrolase</keyword>
<name>A0AB38EPA6_ECOLX</name>
<dbReference type="CDD" id="cd01029">
    <property type="entry name" value="TOPRIM_primases"/>
    <property type="match status" value="1"/>
</dbReference>
<comment type="caution">
    <text evidence="3">The sequence shown here is derived from an EMBL/GenBank/DDBJ whole genome shotgun (WGS) entry which is preliminary data.</text>
</comment>
<keyword evidence="3" id="KW-0540">Nuclease</keyword>
<dbReference type="Pfam" id="PF13304">
    <property type="entry name" value="AAA_21"/>
    <property type="match status" value="1"/>
</dbReference>
<reference evidence="3 4" key="1">
    <citation type="submission" date="2018-06" db="EMBL/GenBank/DDBJ databases">
        <authorList>
            <consortium name="Pathogen Informatics"/>
            <person name="Doyle S."/>
        </authorList>
    </citation>
    <scope>NUCLEOTIDE SEQUENCE [LARGE SCALE GENOMIC DNA]</scope>
    <source>
        <strain evidence="3 4">NCTC10279</strain>
    </source>
</reference>
<dbReference type="SUPFAM" id="SSF52540">
    <property type="entry name" value="P-loop containing nucleoside triphosphate hydrolases"/>
    <property type="match status" value="1"/>
</dbReference>
<dbReference type="GO" id="GO:0004519">
    <property type="term" value="F:endonuclease activity"/>
    <property type="evidence" value="ECO:0007669"/>
    <property type="project" value="UniProtKB-KW"/>
</dbReference>
<gene>
    <name evidence="3" type="ORF">NCTC10279_00026</name>
</gene>
<dbReference type="InterPro" id="IPR034154">
    <property type="entry name" value="TOPRIM_DnaG/twinkle"/>
</dbReference>
<evidence type="ECO:0000313" key="4">
    <source>
        <dbReference type="Proteomes" id="UP000250385"/>
    </source>
</evidence>